<dbReference type="SMART" id="SM01183">
    <property type="entry name" value="EF1G"/>
    <property type="match status" value="1"/>
</dbReference>
<dbReference type="Gene3D" id="3.40.30.10">
    <property type="entry name" value="Glutaredoxin"/>
    <property type="match status" value="1"/>
</dbReference>
<evidence type="ECO:0000256" key="1">
    <source>
        <dbReference type="ARBA" id="ARBA00007409"/>
    </source>
</evidence>
<dbReference type="SFLD" id="SFLDS00019">
    <property type="entry name" value="Glutathione_Transferase_(cytos"/>
    <property type="match status" value="1"/>
</dbReference>
<gene>
    <name evidence="9" type="primary">TEF4</name>
    <name evidence="9" type="ORF">MFIFM68171_05096</name>
</gene>
<evidence type="ECO:0000256" key="2">
    <source>
        <dbReference type="ARBA" id="ARBA00022768"/>
    </source>
</evidence>
<dbReference type="InterPro" id="IPR010987">
    <property type="entry name" value="Glutathione-S-Trfase_C-like"/>
</dbReference>
<dbReference type="InterPro" id="IPR050802">
    <property type="entry name" value="EF-GSTs"/>
</dbReference>
<dbReference type="InterPro" id="IPR036249">
    <property type="entry name" value="Thioredoxin-like_sf"/>
</dbReference>
<evidence type="ECO:0000256" key="3">
    <source>
        <dbReference type="ARBA" id="ARBA00022917"/>
    </source>
</evidence>
<dbReference type="GO" id="GO:0003746">
    <property type="term" value="F:translation elongation factor activity"/>
    <property type="evidence" value="ECO:0007669"/>
    <property type="project" value="UniProtKB-KW"/>
</dbReference>
<dbReference type="SUPFAM" id="SSF47616">
    <property type="entry name" value="GST C-terminal domain-like"/>
    <property type="match status" value="1"/>
</dbReference>
<keyword evidence="3 4" id="KW-0648">Protein biosynthesis</keyword>
<dbReference type="CDD" id="cd03181">
    <property type="entry name" value="GST_C_EF1Bgamma_like"/>
    <property type="match status" value="1"/>
</dbReference>
<feature type="domain" description="GST C-terminal" evidence="8">
    <location>
        <begin position="86"/>
        <end position="212"/>
    </location>
</feature>
<dbReference type="SUPFAM" id="SSF52833">
    <property type="entry name" value="Thioredoxin-like"/>
    <property type="match status" value="1"/>
</dbReference>
<dbReference type="InterPro" id="IPR004046">
    <property type="entry name" value="GST_C"/>
</dbReference>
<dbReference type="InterPro" id="IPR036282">
    <property type="entry name" value="Glutathione-S-Trfase_C_sf"/>
</dbReference>
<dbReference type="PROSITE" id="PS50040">
    <property type="entry name" value="EF1G_C"/>
    <property type="match status" value="1"/>
</dbReference>
<name>A0ABQ0GAW8_9PEZI</name>
<dbReference type="EMBL" id="BAAFSV010000002">
    <property type="protein sequence ID" value="GAB1314886.1"/>
    <property type="molecule type" value="Genomic_DNA"/>
</dbReference>
<dbReference type="InterPro" id="IPR040079">
    <property type="entry name" value="Glutathione_S-Trfase"/>
</dbReference>
<dbReference type="Pfam" id="PF00043">
    <property type="entry name" value="GST_C"/>
    <property type="match status" value="1"/>
</dbReference>
<organism evidence="9 10">
    <name type="scientific">Madurella fahalii</name>
    <dbReference type="NCBI Taxonomy" id="1157608"/>
    <lineage>
        <taxon>Eukaryota</taxon>
        <taxon>Fungi</taxon>
        <taxon>Dikarya</taxon>
        <taxon>Ascomycota</taxon>
        <taxon>Pezizomycotina</taxon>
        <taxon>Sordariomycetes</taxon>
        <taxon>Sordariomycetidae</taxon>
        <taxon>Sordariales</taxon>
        <taxon>Sordariales incertae sedis</taxon>
        <taxon>Madurella</taxon>
    </lineage>
</organism>
<dbReference type="CDD" id="cd03044">
    <property type="entry name" value="GST_N_EF1Bgamma"/>
    <property type="match status" value="1"/>
</dbReference>
<evidence type="ECO:0000259" key="6">
    <source>
        <dbReference type="PROSITE" id="PS50040"/>
    </source>
</evidence>
<sequence length="408" mass="46423">MAFGKLYTYQGNPRSTAIRAVAKANNLELEEVETDTQKPTEEFLKANPMGKVPTFVGADGYVLSECIAIAIYVTSQNEKTTLLGKTKQDYASILRWMSFFNSEVLPKLGAWFRPLLGKAPYNKKAVDDAQKETLQAVTVVENHLRDNTYLVGERITLADIFAAGLIARGFEYFFDKQWRQKNPNVSRWYETVYNQPIYSAVAPEFSLLDTPKLTNVAPKKPEQPKKAAAAKPKPAEEEEEAPAEQPKPKHPLELLPKATFPLDEWKRKYSNTDTPEALKWFWENVPFNEYSLWKVDYKYNDELTLTFMSNNLVGGFNTRLEASRKYLFGCASVFGTNNDSIIQGAFVIRGDDYLPVFDVAPEIESYSFTKLDPNNPEDRAFVELQWSWDKPITVNGKEYPHAAGKVFK</sequence>
<dbReference type="SFLD" id="SFLDG00358">
    <property type="entry name" value="Main_(cytGST)"/>
    <property type="match status" value="1"/>
</dbReference>
<dbReference type="Pfam" id="PF02798">
    <property type="entry name" value="GST_N"/>
    <property type="match status" value="1"/>
</dbReference>
<evidence type="ECO:0000313" key="10">
    <source>
        <dbReference type="Proteomes" id="UP001628179"/>
    </source>
</evidence>
<dbReference type="InterPro" id="IPR004045">
    <property type="entry name" value="Glutathione_S-Trfase_N"/>
</dbReference>
<dbReference type="PROSITE" id="PS50404">
    <property type="entry name" value="GST_NTER"/>
    <property type="match status" value="1"/>
</dbReference>
<reference evidence="9 10" key="1">
    <citation type="submission" date="2024-09" db="EMBL/GenBank/DDBJ databases">
        <title>Itraconazole resistance in Madurella fahalii resulting from another homologue of gene encoding cytochrome P450 14-alpha sterol demethylase (CYP51).</title>
        <authorList>
            <person name="Yoshioka I."/>
            <person name="Fahal A.H."/>
            <person name="Kaneko S."/>
            <person name="Yaguchi T."/>
        </authorList>
    </citation>
    <scope>NUCLEOTIDE SEQUENCE [LARGE SCALE GENOMIC DNA]</scope>
    <source>
        <strain evidence="9 10">IFM 68171</strain>
    </source>
</reference>
<dbReference type="SUPFAM" id="SSF89942">
    <property type="entry name" value="eEF1-gamma domain"/>
    <property type="match status" value="1"/>
</dbReference>
<dbReference type="RefSeq" id="XP_070916617.1">
    <property type="nucleotide sequence ID" value="XM_071060516.1"/>
</dbReference>
<evidence type="ECO:0000313" key="9">
    <source>
        <dbReference type="EMBL" id="GAB1314886.1"/>
    </source>
</evidence>
<protein>
    <submittedName>
        <fullName evidence="9">Elongation factor EF-1 gamma subunit</fullName>
    </submittedName>
</protein>
<dbReference type="PANTHER" id="PTHR43986">
    <property type="entry name" value="ELONGATION FACTOR 1-GAMMA"/>
    <property type="match status" value="1"/>
</dbReference>
<evidence type="ECO:0000256" key="5">
    <source>
        <dbReference type="SAM" id="MobiDB-lite"/>
    </source>
</evidence>
<comment type="caution">
    <text evidence="9">The sequence shown here is derived from an EMBL/GenBank/DDBJ whole genome shotgun (WGS) entry which is preliminary data.</text>
</comment>
<accession>A0ABQ0GAW8</accession>
<keyword evidence="10" id="KW-1185">Reference proteome</keyword>
<dbReference type="Pfam" id="PF00647">
    <property type="entry name" value="EF1G"/>
    <property type="match status" value="1"/>
</dbReference>
<dbReference type="Gene3D" id="1.20.1050.10">
    <property type="match status" value="1"/>
</dbReference>
<evidence type="ECO:0000259" key="8">
    <source>
        <dbReference type="PROSITE" id="PS50405"/>
    </source>
</evidence>
<evidence type="ECO:0000256" key="4">
    <source>
        <dbReference type="PROSITE-ProRule" id="PRU00519"/>
    </source>
</evidence>
<proteinExistence type="inferred from homology"/>
<dbReference type="Gene3D" id="3.30.70.1010">
    <property type="entry name" value="Translation elongation factor EF1B, gamma chain, conserved domain"/>
    <property type="match status" value="1"/>
</dbReference>
<dbReference type="Proteomes" id="UP001628179">
    <property type="component" value="Unassembled WGS sequence"/>
</dbReference>
<keyword evidence="2 4" id="KW-0251">Elongation factor</keyword>
<dbReference type="PROSITE" id="PS50405">
    <property type="entry name" value="GST_CTER"/>
    <property type="match status" value="1"/>
</dbReference>
<dbReference type="PANTHER" id="PTHR43986:SF1">
    <property type="entry name" value="ELONGATION FACTOR 1-GAMMA"/>
    <property type="match status" value="1"/>
</dbReference>
<feature type="domain" description="GST N-terminal" evidence="7">
    <location>
        <begin position="2"/>
        <end position="81"/>
    </location>
</feature>
<comment type="similarity">
    <text evidence="1">Belongs to the GST superfamily.</text>
</comment>
<dbReference type="InterPro" id="IPR036433">
    <property type="entry name" value="EF1B_G_C_sf"/>
</dbReference>
<feature type="domain" description="EF-1-gamma C-terminal" evidence="6">
    <location>
        <begin position="248"/>
        <end position="408"/>
    </location>
</feature>
<evidence type="ECO:0000259" key="7">
    <source>
        <dbReference type="PROSITE" id="PS50404"/>
    </source>
</evidence>
<dbReference type="GeneID" id="98175839"/>
<feature type="region of interest" description="Disordered" evidence="5">
    <location>
        <begin position="215"/>
        <end position="250"/>
    </location>
</feature>
<dbReference type="InterPro" id="IPR001662">
    <property type="entry name" value="EF1B_G_C"/>
</dbReference>